<protein>
    <recommendedName>
        <fullName evidence="5 6">N5-carboxyaminoimidazole ribonucleotide synthase</fullName>
        <shortName evidence="5 6">N5-CAIR synthase</shortName>
        <ecNumber evidence="5 6">6.3.4.18</ecNumber>
    </recommendedName>
    <alternativeName>
        <fullName evidence="5 6">5-(carboxyamino)imidazole ribonucleotide synthetase</fullName>
    </alternativeName>
</protein>
<feature type="binding site" evidence="5">
    <location>
        <position position="183"/>
    </location>
    <ligand>
        <name>ATP</name>
        <dbReference type="ChEBI" id="CHEBI:30616"/>
    </ligand>
</feature>
<name>A0A3R9EJD3_9VIBR</name>
<dbReference type="PANTHER" id="PTHR11609:SF5">
    <property type="entry name" value="PHOSPHORIBOSYLAMINOIMIDAZOLE CARBOXYLASE"/>
    <property type="match status" value="1"/>
</dbReference>
<comment type="caution">
    <text evidence="8">The sequence shown here is derived from an EMBL/GenBank/DDBJ whole genome shotgun (WGS) entry which is preliminary data.</text>
</comment>
<dbReference type="SUPFAM" id="SSF56059">
    <property type="entry name" value="Glutathione synthetase ATP-binding domain-like"/>
    <property type="match status" value="1"/>
</dbReference>
<dbReference type="Pfam" id="PF02222">
    <property type="entry name" value="ATP-grasp"/>
    <property type="match status" value="1"/>
</dbReference>
<organism evidence="8 9">
    <name type="scientific">Vibrio pectenicida</name>
    <dbReference type="NCBI Taxonomy" id="62763"/>
    <lineage>
        <taxon>Bacteria</taxon>
        <taxon>Pseudomonadati</taxon>
        <taxon>Pseudomonadota</taxon>
        <taxon>Gammaproteobacteria</taxon>
        <taxon>Vibrionales</taxon>
        <taxon>Vibrionaceae</taxon>
        <taxon>Vibrio</taxon>
    </lineage>
</organism>
<dbReference type="SUPFAM" id="SSF51246">
    <property type="entry name" value="Rudiment single hybrid motif"/>
    <property type="match status" value="1"/>
</dbReference>
<dbReference type="GO" id="GO:0034028">
    <property type="term" value="F:5-(carboxyamino)imidazole ribonucleotide synthase activity"/>
    <property type="evidence" value="ECO:0007669"/>
    <property type="project" value="UniProtKB-UniRule"/>
</dbReference>
<dbReference type="InterPro" id="IPR054350">
    <property type="entry name" value="PurT/PurK_preATP-grasp"/>
</dbReference>
<evidence type="ECO:0000313" key="8">
    <source>
        <dbReference type="EMBL" id="RSD32777.1"/>
    </source>
</evidence>
<comment type="catalytic activity">
    <reaction evidence="5 6">
        <text>5-amino-1-(5-phospho-beta-D-ribosyl)imidazole + hydrogencarbonate + ATP = 5-carboxyamino-1-(5-phospho-D-ribosyl)imidazole + ADP + phosphate + 2 H(+)</text>
        <dbReference type="Rhea" id="RHEA:19317"/>
        <dbReference type="ChEBI" id="CHEBI:15378"/>
        <dbReference type="ChEBI" id="CHEBI:17544"/>
        <dbReference type="ChEBI" id="CHEBI:30616"/>
        <dbReference type="ChEBI" id="CHEBI:43474"/>
        <dbReference type="ChEBI" id="CHEBI:58730"/>
        <dbReference type="ChEBI" id="CHEBI:137981"/>
        <dbReference type="ChEBI" id="CHEBI:456216"/>
        <dbReference type="EC" id="6.3.4.18"/>
    </reaction>
</comment>
<evidence type="ECO:0000256" key="4">
    <source>
        <dbReference type="ARBA" id="ARBA00022840"/>
    </source>
</evidence>
<dbReference type="InterPro" id="IPR013815">
    <property type="entry name" value="ATP_grasp_subdomain_1"/>
</dbReference>
<keyword evidence="2 5" id="KW-0547">Nucleotide-binding</keyword>
<dbReference type="UniPathway" id="UPA00074">
    <property type="reaction ID" value="UER00942"/>
</dbReference>
<dbReference type="GO" id="GO:0046872">
    <property type="term" value="F:metal ion binding"/>
    <property type="evidence" value="ECO:0007669"/>
    <property type="project" value="InterPro"/>
</dbReference>
<evidence type="ECO:0000256" key="1">
    <source>
        <dbReference type="ARBA" id="ARBA00022598"/>
    </source>
</evidence>
<feature type="binding site" evidence="5">
    <location>
        <begin position="257"/>
        <end position="258"/>
    </location>
    <ligand>
        <name>ATP</name>
        <dbReference type="ChEBI" id="CHEBI:30616"/>
    </ligand>
</feature>
<keyword evidence="3 5" id="KW-0658">Purine biosynthesis</keyword>
<dbReference type="InterPro" id="IPR011054">
    <property type="entry name" value="Rudment_hybrid_motif"/>
</dbReference>
<feature type="binding site" evidence="5">
    <location>
        <position position="206"/>
    </location>
    <ligand>
        <name>ATP</name>
        <dbReference type="ChEBI" id="CHEBI:30616"/>
    </ligand>
</feature>
<evidence type="ECO:0000256" key="3">
    <source>
        <dbReference type="ARBA" id="ARBA00022755"/>
    </source>
</evidence>
<dbReference type="HAMAP" id="MF_01928">
    <property type="entry name" value="PurK"/>
    <property type="match status" value="1"/>
</dbReference>
<reference evidence="8 9" key="1">
    <citation type="submission" date="2018-12" db="EMBL/GenBank/DDBJ databases">
        <title>Genomic taxonomy of the Vibrionaceae family.</title>
        <authorList>
            <person name="Gomez-Gil B."/>
            <person name="Enciso-Ibarra K."/>
        </authorList>
    </citation>
    <scope>NUCLEOTIDE SEQUENCE [LARGE SCALE GENOMIC DNA]</scope>
    <source>
        <strain evidence="8 9">CAIM 594</strain>
    </source>
</reference>
<comment type="pathway">
    <text evidence="5 6">Purine metabolism; IMP biosynthesis via de novo pathway; 5-amino-1-(5-phospho-D-ribosyl)imidazole-4-carboxylate from 5-amino-1-(5-phospho-D-ribosyl)imidazole (N5-CAIR route): step 1/2.</text>
</comment>
<accession>A0A3R9EJD3</accession>
<dbReference type="GO" id="GO:0004638">
    <property type="term" value="F:phosphoribosylaminoimidazole carboxylase activity"/>
    <property type="evidence" value="ECO:0007669"/>
    <property type="project" value="InterPro"/>
</dbReference>
<dbReference type="Gene3D" id="3.30.470.20">
    <property type="entry name" value="ATP-grasp fold, B domain"/>
    <property type="match status" value="1"/>
</dbReference>
<dbReference type="Gene3D" id="3.40.50.20">
    <property type="match status" value="1"/>
</dbReference>
<feature type="binding site" evidence="5">
    <location>
        <begin position="175"/>
        <end position="178"/>
    </location>
    <ligand>
        <name>ATP</name>
        <dbReference type="ChEBI" id="CHEBI:30616"/>
    </ligand>
</feature>
<dbReference type="NCBIfam" id="NF004679">
    <property type="entry name" value="PRK06019.1-5"/>
    <property type="match status" value="1"/>
</dbReference>
<keyword evidence="4 5" id="KW-0067">ATP-binding</keyword>
<feature type="domain" description="ATP-grasp" evidence="7">
    <location>
        <begin position="97"/>
        <end position="287"/>
    </location>
</feature>
<evidence type="ECO:0000256" key="2">
    <source>
        <dbReference type="ARBA" id="ARBA00022741"/>
    </source>
</evidence>
<dbReference type="Pfam" id="PF17769">
    <property type="entry name" value="PurK_C"/>
    <property type="match status" value="1"/>
</dbReference>
<dbReference type="GO" id="GO:0005524">
    <property type="term" value="F:ATP binding"/>
    <property type="evidence" value="ECO:0007669"/>
    <property type="project" value="UniProtKB-UniRule"/>
</dbReference>
<keyword evidence="9" id="KW-1185">Reference proteome</keyword>
<dbReference type="GO" id="GO:0006189">
    <property type="term" value="P:'de novo' IMP biosynthetic process"/>
    <property type="evidence" value="ECO:0007669"/>
    <property type="project" value="UniProtKB-UniRule"/>
</dbReference>
<evidence type="ECO:0000256" key="6">
    <source>
        <dbReference type="RuleBase" id="RU361200"/>
    </source>
</evidence>
<feature type="binding site" evidence="5">
    <location>
        <position position="133"/>
    </location>
    <ligand>
        <name>ATP</name>
        <dbReference type="ChEBI" id="CHEBI:30616"/>
    </ligand>
</feature>
<dbReference type="GO" id="GO:0005829">
    <property type="term" value="C:cytosol"/>
    <property type="evidence" value="ECO:0007669"/>
    <property type="project" value="TreeGrafter"/>
</dbReference>
<evidence type="ECO:0000256" key="5">
    <source>
        <dbReference type="HAMAP-Rule" id="MF_01928"/>
    </source>
</evidence>
<dbReference type="AlphaFoldDB" id="A0A3R9EJD3"/>
<gene>
    <name evidence="5 6" type="primary">purK</name>
    <name evidence="8" type="ORF">EJA03_02185</name>
</gene>
<sequence length="378" mass="41671">MQVLVLGAGQLARMMSLAGAPLNISVIAYDVGNETIVHPLTQAQIGKGLTNAIEQADVITAEFEHIPHSILDECQASGKLFPSAEAIKCGGDRRIEKTLLDRAQVRSAKYHIIKTQQDFTAAIHKVGLPMVLKSAQGGYDGKGQWRLKNNDQIESIWNEMKACLESDDNQAIVAEEFVPFQREVSLIGARGKDGSIKVYPIAENIHTDGVLSISTAIADNNLQQQAENMFISIANELNYFGVLALEFFDLDGTLLVNEIAPRVHNSGHWTQQGAETCQFENHLRAVCGMPLGSTKLIRETSMINILGEDSLPSGVLELDGCYIHWYNKEKRSGRKMGHINVCGDYTGELQRKLSNLAKILDSDTFPAVQEWIKIRELG</sequence>
<dbReference type="FunFam" id="3.30.470.20:FF:000029">
    <property type="entry name" value="N5-carboxyaminoimidazole ribonucleotide synthase"/>
    <property type="match status" value="1"/>
</dbReference>
<dbReference type="PANTHER" id="PTHR11609">
    <property type="entry name" value="PURINE BIOSYNTHESIS PROTEIN 6/7, PUR6/7"/>
    <property type="match status" value="1"/>
</dbReference>
<dbReference type="InterPro" id="IPR011761">
    <property type="entry name" value="ATP-grasp"/>
</dbReference>
<feature type="binding site" evidence="5">
    <location>
        <begin position="138"/>
        <end position="144"/>
    </location>
    <ligand>
        <name>ATP</name>
        <dbReference type="ChEBI" id="CHEBI:30616"/>
    </ligand>
</feature>
<feature type="binding site" evidence="5">
    <location>
        <position position="93"/>
    </location>
    <ligand>
        <name>ATP</name>
        <dbReference type="ChEBI" id="CHEBI:30616"/>
    </ligand>
</feature>
<dbReference type="InterPro" id="IPR016185">
    <property type="entry name" value="PreATP-grasp_dom_sf"/>
</dbReference>
<dbReference type="OrthoDB" id="9804625at2"/>
<proteinExistence type="inferred from homology"/>
<comment type="subunit">
    <text evidence="5 6">Homodimer.</text>
</comment>
<dbReference type="PROSITE" id="PS50975">
    <property type="entry name" value="ATP_GRASP"/>
    <property type="match status" value="1"/>
</dbReference>
<dbReference type="InterPro" id="IPR003135">
    <property type="entry name" value="ATP-grasp_carboxylate-amine"/>
</dbReference>
<dbReference type="Gene3D" id="3.30.1490.20">
    <property type="entry name" value="ATP-grasp fold, A domain"/>
    <property type="match status" value="1"/>
</dbReference>
<comment type="function">
    <text evidence="6">Catalyzes the ATP-dependent conversion of 5-aminoimidazole ribonucleotide (AIR) and HCO(3)- to N5-carboxyaminoimidazole ribonucleotide (N5-CAIR).</text>
</comment>
<evidence type="ECO:0000313" key="9">
    <source>
        <dbReference type="Proteomes" id="UP000269041"/>
    </source>
</evidence>
<dbReference type="InterPro" id="IPR040686">
    <property type="entry name" value="PurK_C"/>
</dbReference>
<dbReference type="EC" id="6.3.4.18" evidence="5 6"/>
<dbReference type="InterPro" id="IPR005875">
    <property type="entry name" value="PurK"/>
</dbReference>
<dbReference type="Proteomes" id="UP000269041">
    <property type="component" value="Unassembled WGS sequence"/>
</dbReference>
<keyword evidence="1 5" id="KW-0436">Ligase</keyword>
<dbReference type="EMBL" id="RSFA01000004">
    <property type="protein sequence ID" value="RSD32777.1"/>
    <property type="molecule type" value="Genomic_DNA"/>
</dbReference>
<dbReference type="Pfam" id="PF22660">
    <property type="entry name" value="RS_preATP-grasp-like"/>
    <property type="match status" value="1"/>
</dbReference>
<dbReference type="FunFam" id="3.30.1490.20:FF:000015">
    <property type="entry name" value="N5-carboxyaminoimidazole ribonucleotide synthase"/>
    <property type="match status" value="1"/>
</dbReference>
<dbReference type="SUPFAM" id="SSF52440">
    <property type="entry name" value="PreATP-grasp domain"/>
    <property type="match status" value="1"/>
</dbReference>
<comment type="function">
    <text evidence="5">Catalyzes the ATP-dependent conversion of 5-aminoimidazole ribonucleotide (AIR) and HCO(3)(-) to N5-carboxyaminoimidazole ribonucleotide (N5-CAIR).</text>
</comment>
<dbReference type="RefSeq" id="WP_125319603.1">
    <property type="nucleotide sequence ID" value="NZ_AP024889.1"/>
</dbReference>
<evidence type="ECO:0000259" key="7">
    <source>
        <dbReference type="PROSITE" id="PS50975"/>
    </source>
</evidence>
<dbReference type="NCBIfam" id="TIGR01161">
    <property type="entry name" value="purK"/>
    <property type="match status" value="1"/>
</dbReference>
<comment type="similarity">
    <text evidence="5 6">Belongs to the PurK/PurT family.</text>
</comment>